<sequence length="543" mass="62916">MSFYFAQKPFEMFGKTLIQSVDLQFEKGEHIAVIGNNGVGKTTLLKALNNKYKEDTYLMDQNMTTFGNMTGIDYVISLNTELFHLKQALMDNYEKVSDYIALNGYEFEQTIITKAKQMALTEADLDKPIKVLSGGQQTRLALLRAFISNKPLILLDEPTNHLDQEMIDQLINHIQQSKRTIIYVSHHRGFIDQTASHVIEITPESTRKFNGNYKQYKEIKDLESQTEQRIYNKQQKEIQDLERTIKRVQTWHHSAQQKASVRNPIEQKKLSKLAQRAKVKEKQLNQKLQEKHIQEPSKETKSYYFSHQTSLPKRFLIRFEDVSVNIDGQDIYKHAHFEMKQNENILLTGPNGSGKSLFIALIRQHLSPDEGIIEITPSLKIGYFDQTNNNLNEAESPLSMLLVRTNITRSQAQTLLASFNFDKDQIKKPIRYLSMGEKSRLQFVLLYFSGANLLVLDEPTNYFDIVTQDLILSMIQSFTGQVLIVTHDSYLQSQFKAVHWEIKNQQLYNVSLTHTRESNLDETLKLLGEYKFIDENGHFETDN</sequence>
<dbReference type="PROSITE" id="PS50893">
    <property type="entry name" value="ABC_TRANSPORTER_2"/>
    <property type="match status" value="2"/>
</dbReference>
<organism evidence="6 7">
    <name type="scientific">Staphylococcus nepalensis</name>
    <dbReference type="NCBI Taxonomy" id="214473"/>
    <lineage>
        <taxon>Bacteria</taxon>
        <taxon>Bacillati</taxon>
        <taxon>Bacillota</taxon>
        <taxon>Bacilli</taxon>
        <taxon>Bacillales</taxon>
        <taxon>Staphylococcaceae</taxon>
        <taxon>Staphylococcus</taxon>
    </lineage>
</organism>
<evidence type="ECO:0000313" key="7">
    <source>
        <dbReference type="Proteomes" id="UP000240400"/>
    </source>
</evidence>
<dbReference type="Pfam" id="PF00005">
    <property type="entry name" value="ABC_tran"/>
    <property type="match status" value="2"/>
</dbReference>
<dbReference type="NCBIfam" id="NF000169">
    <property type="entry name" value="ABCF_Sal"/>
    <property type="match status" value="1"/>
</dbReference>
<feature type="coiled-coil region" evidence="4">
    <location>
        <begin position="224"/>
        <end position="294"/>
    </location>
</feature>
<dbReference type="NCBIfam" id="NF000355">
    <property type="entry name" value="ribo_prot_ABC_F"/>
    <property type="match status" value="1"/>
</dbReference>
<dbReference type="FunFam" id="3.40.50.300:FF:000011">
    <property type="entry name" value="Putative ABC transporter ATP-binding component"/>
    <property type="match status" value="1"/>
</dbReference>
<proteinExistence type="predicted"/>
<dbReference type="SUPFAM" id="SSF52540">
    <property type="entry name" value="P-loop containing nucleoside triphosphate hydrolases"/>
    <property type="match status" value="2"/>
</dbReference>
<feature type="domain" description="ABC transporter" evidence="5">
    <location>
        <begin position="3"/>
        <end position="228"/>
    </location>
</feature>
<dbReference type="InterPro" id="IPR017871">
    <property type="entry name" value="ABC_transporter-like_CS"/>
</dbReference>
<evidence type="ECO:0000259" key="5">
    <source>
        <dbReference type="PROSITE" id="PS50893"/>
    </source>
</evidence>
<dbReference type="OrthoDB" id="9760950at2"/>
<dbReference type="Pfam" id="PF12848">
    <property type="entry name" value="ABC_tran_Xtn"/>
    <property type="match status" value="1"/>
</dbReference>
<dbReference type="CDD" id="cd03221">
    <property type="entry name" value="ABCF_EF-3"/>
    <property type="match status" value="2"/>
</dbReference>
<dbReference type="GO" id="GO:0005524">
    <property type="term" value="F:ATP binding"/>
    <property type="evidence" value="ECO:0007669"/>
    <property type="project" value="UniProtKB-KW"/>
</dbReference>
<evidence type="ECO:0000256" key="4">
    <source>
        <dbReference type="SAM" id="Coils"/>
    </source>
</evidence>
<dbReference type="InterPro" id="IPR050611">
    <property type="entry name" value="ABCF"/>
</dbReference>
<evidence type="ECO:0000313" key="6">
    <source>
        <dbReference type="EMBL" id="PTK59159.1"/>
    </source>
</evidence>
<gene>
    <name evidence="6" type="ORF">BUZ61_06580</name>
</gene>
<comment type="caution">
    <text evidence="6">The sequence shown here is derived from an EMBL/GenBank/DDBJ whole genome shotgun (WGS) entry which is preliminary data.</text>
</comment>
<feature type="domain" description="ABC transporter" evidence="5">
    <location>
        <begin position="317"/>
        <end position="530"/>
    </location>
</feature>
<dbReference type="Gene3D" id="3.40.50.300">
    <property type="entry name" value="P-loop containing nucleotide triphosphate hydrolases"/>
    <property type="match status" value="2"/>
</dbReference>
<keyword evidence="4" id="KW-0175">Coiled coil</keyword>
<evidence type="ECO:0000256" key="1">
    <source>
        <dbReference type="ARBA" id="ARBA00022737"/>
    </source>
</evidence>
<reference evidence="6 7" key="1">
    <citation type="journal article" date="2016" name="Front. Microbiol.">
        <title>Comprehensive Phylogenetic Analysis of Bovine Non-aureus Staphylococci Species Based on Whole-Genome Sequencing.</title>
        <authorList>
            <person name="Naushad S."/>
            <person name="Barkema H.W."/>
            <person name="Luby C."/>
            <person name="Condas L.A."/>
            <person name="Nobrega D.B."/>
            <person name="Carson D.A."/>
            <person name="De Buck J."/>
        </authorList>
    </citation>
    <scope>NUCLEOTIDE SEQUENCE [LARGE SCALE GENOMIC DNA]</scope>
    <source>
        <strain evidence="6 7">SNUC 4337</strain>
    </source>
</reference>
<evidence type="ECO:0000256" key="2">
    <source>
        <dbReference type="ARBA" id="ARBA00022741"/>
    </source>
</evidence>
<dbReference type="InterPro" id="IPR032781">
    <property type="entry name" value="ABC_tran_Xtn"/>
</dbReference>
<protein>
    <submittedName>
        <fullName evidence="6">ABC transporter ATP-binding protein</fullName>
    </submittedName>
</protein>
<dbReference type="GO" id="GO:0016887">
    <property type="term" value="F:ATP hydrolysis activity"/>
    <property type="evidence" value="ECO:0007669"/>
    <property type="project" value="InterPro"/>
</dbReference>
<dbReference type="EMBL" id="PZHR01000027">
    <property type="protein sequence ID" value="PTK59159.1"/>
    <property type="molecule type" value="Genomic_DNA"/>
</dbReference>
<dbReference type="InterPro" id="IPR027417">
    <property type="entry name" value="P-loop_NTPase"/>
</dbReference>
<dbReference type="SMART" id="SM00382">
    <property type="entry name" value="AAA"/>
    <property type="match status" value="2"/>
</dbReference>
<dbReference type="PANTHER" id="PTHR19211">
    <property type="entry name" value="ATP-BINDING TRANSPORT PROTEIN-RELATED"/>
    <property type="match status" value="1"/>
</dbReference>
<keyword evidence="1" id="KW-0677">Repeat</keyword>
<dbReference type="PANTHER" id="PTHR19211:SF14">
    <property type="entry name" value="ATP-BINDING CASSETTE SUB-FAMILY F MEMBER 1"/>
    <property type="match status" value="1"/>
</dbReference>
<dbReference type="InterPro" id="IPR003439">
    <property type="entry name" value="ABC_transporter-like_ATP-bd"/>
</dbReference>
<keyword evidence="2" id="KW-0547">Nucleotide-binding</keyword>
<name>A0A2T4SAU2_9STAP</name>
<dbReference type="AlphaFoldDB" id="A0A2T4SAU2"/>
<keyword evidence="3 6" id="KW-0067">ATP-binding</keyword>
<dbReference type="InterPro" id="IPR003593">
    <property type="entry name" value="AAA+_ATPase"/>
</dbReference>
<dbReference type="RefSeq" id="WP_107644196.1">
    <property type="nucleotide sequence ID" value="NZ_PZHR01000027.1"/>
</dbReference>
<dbReference type="PROSITE" id="PS00211">
    <property type="entry name" value="ABC_TRANSPORTER_1"/>
    <property type="match status" value="1"/>
</dbReference>
<evidence type="ECO:0000256" key="3">
    <source>
        <dbReference type="ARBA" id="ARBA00022840"/>
    </source>
</evidence>
<dbReference type="Proteomes" id="UP000240400">
    <property type="component" value="Unassembled WGS sequence"/>
</dbReference>
<accession>A0A2T4SAU2</accession>